<proteinExistence type="predicted"/>
<sequence>MQADRNAATVVDDRYGVIRADKNFDMRAEPRERLIDGVIHHLGDEVMQPARIRGANIHARTAAHSLQPFEYLNL</sequence>
<name>A0A645A1V3_9ZZZZ</name>
<reference evidence="1" key="1">
    <citation type="submission" date="2019-08" db="EMBL/GenBank/DDBJ databases">
        <authorList>
            <person name="Kucharzyk K."/>
            <person name="Murdoch R.W."/>
            <person name="Higgins S."/>
            <person name="Loffler F."/>
        </authorList>
    </citation>
    <scope>NUCLEOTIDE SEQUENCE</scope>
</reference>
<dbReference type="AlphaFoldDB" id="A0A645A1V3"/>
<dbReference type="EMBL" id="VSSQ01011524">
    <property type="protein sequence ID" value="MPM47057.1"/>
    <property type="molecule type" value="Genomic_DNA"/>
</dbReference>
<comment type="caution">
    <text evidence="1">The sequence shown here is derived from an EMBL/GenBank/DDBJ whole genome shotgun (WGS) entry which is preliminary data.</text>
</comment>
<gene>
    <name evidence="1" type="ORF">SDC9_93765</name>
</gene>
<evidence type="ECO:0000313" key="1">
    <source>
        <dbReference type="EMBL" id="MPM47057.1"/>
    </source>
</evidence>
<accession>A0A645A1V3</accession>
<protein>
    <submittedName>
        <fullName evidence="1">Uncharacterized protein</fullName>
    </submittedName>
</protein>
<organism evidence="1">
    <name type="scientific">bioreactor metagenome</name>
    <dbReference type="NCBI Taxonomy" id="1076179"/>
    <lineage>
        <taxon>unclassified sequences</taxon>
        <taxon>metagenomes</taxon>
        <taxon>ecological metagenomes</taxon>
    </lineage>
</organism>